<keyword evidence="4" id="KW-1185">Reference proteome</keyword>
<evidence type="ECO:0008006" key="5">
    <source>
        <dbReference type="Google" id="ProtNLM"/>
    </source>
</evidence>
<protein>
    <recommendedName>
        <fullName evidence="5">Trimeric autotransporter adhesin YadA-like stalk domain-containing protein</fullName>
    </recommendedName>
</protein>
<accession>A0ABW5MZC8</accession>
<dbReference type="EMBL" id="JBHULB010000073">
    <property type="protein sequence ID" value="MFD2588171.1"/>
    <property type="molecule type" value="Genomic_DNA"/>
</dbReference>
<evidence type="ECO:0000256" key="2">
    <source>
        <dbReference type="SAM" id="SignalP"/>
    </source>
</evidence>
<gene>
    <name evidence="3" type="ORF">ACFSQJ_14625</name>
</gene>
<organism evidence="3 4">
    <name type="scientific">Croceitalea marina</name>
    <dbReference type="NCBI Taxonomy" id="1775166"/>
    <lineage>
        <taxon>Bacteria</taxon>
        <taxon>Pseudomonadati</taxon>
        <taxon>Bacteroidota</taxon>
        <taxon>Flavobacteriia</taxon>
        <taxon>Flavobacteriales</taxon>
        <taxon>Flavobacteriaceae</taxon>
        <taxon>Croceitalea</taxon>
    </lineage>
</organism>
<dbReference type="RefSeq" id="WP_377767702.1">
    <property type="nucleotide sequence ID" value="NZ_JBHULB010000073.1"/>
</dbReference>
<feature type="chain" id="PRO_5045812227" description="Trimeric autotransporter adhesin YadA-like stalk domain-containing protein" evidence="2">
    <location>
        <begin position="20"/>
        <end position="361"/>
    </location>
</feature>
<dbReference type="Proteomes" id="UP001597526">
    <property type="component" value="Unassembled WGS sequence"/>
</dbReference>
<name>A0ABW5MZC8_9FLAO</name>
<sequence length="361" mass="37018">MKQNLIFLIFLLITTVGFSQTTVTLQDQCNCEVLSGTDVSAPGVSTPTGADTGDIYVNTTSGTIFFWDGDSWELTSSDNQQLTGFTFNDTTNQLTLDLERGGTISVDLSSLSDTLADTNTVITSYAIDTATNSLVITDSDSNTFSVALADLAAIINTDNQTAGEVSYDNATSGLTATDTQAAIDELAASNAADNDTDATNEIQNLGEVLADGNDGGGAAITNIADPTNAQDAATKAYVDALDTDDADADPTNEIQTLSQTGTDVTLSNGGGTISVADNDNDATNEIQDANEVNITDAGGNFTATEVEGALAELAASNAADNDTDATNELQTLSQAGTDVTLSDGGGTISVADNDNDATNEI</sequence>
<feature type="non-terminal residue" evidence="3">
    <location>
        <position position="361"/>
    </location>
</feature>
<feature type="signal peptide" evidence="2">
    <location>
        <begin position="1"/>
        <end position="19"/>
    </location>
</feature>
<keyword evidence="2" id="KW-0732">Signal</keyword>
<evidence type="ECO:0000256" key="1">
    <source>
        <dbReference type="SAM" id="MobiDB-lite"/>
    </source>
</evidence>
<feature type="region of interest" description="Disordered" evidence="1">
    <location>
        <begin position="337"/>
        <end position="361"/>
    </location>
</feature>
<reference evidence="4" key="1">
    <citation type="journal article" date="2019" name="Int. J. Syst. Evol. Microbiol.">
        <title>The Global Catalogue of Microorganisms (GCM) 10K type strain sequencing project: providing services to taxonomists for standard genome sequencing and annotation.</title>
        <authorList>
            <consortium name="The Broad Institute Genomics Platform"/>
            <consortium name="The Broad Institute Genome Sequencing Center for Infectious Disease"/>
            <person name="Wu L."/>
            <person name="Ma J."/>
        </authorList>
    </citation>
    <scope>NUCLEOTIDE SEQUENCE [LARGE SCALE GENOMIC DNA]</scope>
    <source>
        <strain evidence="4">KCTC 52368</strain>
    </source>
</reference>
<evidence type="ECO:0000313" key="3">
    <source>
        <dbReference type="EMBL" id="MFD2588171.1"/>
    </source>
</evidence>
<comment type="caution">
    <text evidence="3">The sequence shown here is derived from an EMBL/GenBank/DDBJ whole genome shotgun (WGS) entry which is preliminary data.</text>
</comment>
<proteinExistence type="predicted"/>
<evidence type="ECO:0000313" key="4">
    <source>
        <dbReference type="Proteomes" id="UP001597526"/>
    </source>
</evidence>